<dbReference type="PROSITE" id="PS50076">
    <property type="entry name" value="DNAJ_2"/>
    <property type="match status" value="1"/>
</dbReference>
<dbReference type="SMART" id="SM00271">
    <property type="entry name" value="DnaJ"/>
    <property type="match status" value="1"/>
</dbReference>
<organism evidence="4 5">
    <name type="scientific">Crotalaria pallida</name>
    <name type="common">Smooth rattlebox</name>
    <name type="synonym">Crotalaria striata</name>
    <dbReference type="NCBI Taxonomy" id="3830"/>
    <lineage>
        <taxon>Eukaryota</taxon>
        <taxon>Viridiplantae</taxon>
        <taxon>Streptophyta</taxon>
        <taxon>Embryophyta</taxon>
        <taxon>Tracheophyta</taxon>
        <taxon>Spermatophyta</taxon>
        <taxon>Magnoliopsida</taxon>
        <taxon>eudicotyledons</taxon>
        <taxon>Gunneridae</taxon>
        <taxon>Pentapetalae</taxon>
        <taxon>rosids</taxon>
        <taxon>fabids</taxon>
        <taxon>Fabales</taxon>
        <taxon>Fabaceae</taxon>
        <taxon>Papilionoideae</taxon>
        <taxon>50 kb inversion clade</taxon>
        <taxon>genistoids sensu lato</taxon>
        <taxon>core genistoids</taxon>
        <taxon>Crotalarieae</taxon>
        <taxon>Crotalaria</taxon>
    </lineage>
</organism>
<feature type="compositionally biased region" description="Basic and acidic residues" evidence="1">
    <location>
        <begin position="87"/>
        <end position="97"/>
    </location>
</feature>
<feature type="compositionally biased region" description="Basic and acidic residues" evidence="1">
    <location>
        <begin position="322"/>
        <end position="331"/>
    </location>
</feature>
<dbReference type="PANTHER" id="PTHR43999:SF1">
    <property type="entry name" value="DNAJ HOMOLOG SUBFAMILY C MEMBER 2"/>
    <property type="match status" value="1"/>
</dbReference>
<reference evidence="4 5" key="1">
    <citation type="submission" date="2024-01" db="EMBL/GenBank/DDBJ databases">
        <title>The genomes of 5 underutilized Papilionoideae crops provide insights into root nodulation and disease resistanc.</title>
        <authorList>
            <person name="Yuan L."/>
        </authorList>
    </citation>
    <scope>NUCLEOTIDE SEQUENCE [LARGE SCALE GENOMIC DNA]</scope>
    <source>
        <strain evidence="4">ZHUSHIDOU_FW_LH</strain>
        <tissue evidence="4">Leaf</tissue>
    </source>
</reference>
<feature type="region of interest" description="Disordered" evidence="1">
    <location>
        <begin position="559"/>
        <end position="620"/>
    </location>
</feature>
<dbReference type="PROSITE" id="PS50090">
    <property type="entry name" value="MYB_LIKE"/>
    <property type="match status" value="2"/>
</dbReference>
<dbReference type="Gene3D" id="1.10.10.60">
    <property type="entry name" value="Homeodomain-like"/>
    <property type="match status" value="2"/>
</dbReference>
<dbReference type="InterPro" id="IPR001623">
    <property type="entry name" value="DnaJ_domain"/>
</dbReference>
<dbReference type="Gene3D" id="1.10.287.110">
    <property type="entry name" value="DnaJ domain"/>
    <property type="match status" value="1"/>
</dbReference>
<dbReference type="EMBL" id="JAYWIO010000008">
    <property type="protein sequence ID" value="KAK7246884.1"/>
    <property type="molecule type" value="Genomic_DNA"/>
</dbReference>
<dbReference type="CDD" id="cd06257">
    <property type="entry name" value="DnaJ"/>
    <property type="match status" value="1"/>
</dbReference>
<dbReference type="PANTHER" id="PTHR43999">
    <property type="entry name" value="DNAJ HOMOLOG SUBFAMILY C MEMBER 2"/>
    <property type="match status" value="1"/>
</dbReference>
<feature type="compositionally biased region" description="Basic and acidic residues" evidence="1">
    <location>
        <begin position="344"/>
        <end position="368"/>
    </location>
</feature>
<feature type="region of interest" description="Disordered" evidence="1">
    <location>
        <begin position="322"/>
        <end position="368"/>
    </location>
</feature>
<dbReference type="InterPro" id="IPR018253">
    <property type="entry name" value="DnaJ_domain_CS"/>
</dbReference>
<evidence type="ECO:0000259" key="3">
    <source>
        <dbReference type="PROSITE" id="PS50090"/>
    </source>
</evidence>
<evidence type="ECO:0000313" key="5">
    <source>
        <dbReference type="Proteomes" id="UP001372338"/>
    </source>
</evidence>
<feature type="compositionally biased region" description="Basic residues" evidence="1">
    <location>
        <begin position="332"/>
        <end position="343"/>
    </location>
</feature>
<dbReference type="InterPro" id="IPR036869">
    <property type="entry name" value="J_dom_sf"/>
</dbReference>
<dbReference type="InterPro" id="IPR001005">
    <property type="entry name" value="SANT/Myb"/>
</dbReference>
<dbReference type="InterPro" id="IPR054076">
    <property type="entry name" value="ZUO1-like_ZHD"/>
</dbReference>
<feature type="compositionally biased region" description="Low complexity" evidence="1">
    <location>
        <begin position="98"/>
        <end position="108"/>
    </location>
</feature>
<feature type="region of interest" description="Disordered" evidence="1">
    <location>
        <begin position="87"/>
        <end position="119"/>
    </location>
</feature>
<dbReference type="Pfam" id="PF21884">
    <property type="entry name" value="ZUO1-like_ZHD"/>
    <property type="match status" value="1"/>
</dbReference>
<feature type="domain" description="Myb-like" evidence="3">
    <location>
        <begin position="619"/>
        <end position="673"/>
    </location>
</feature>
<dbReference type="FunFam" id="1.10.10.60:FF:000416">
    <property type="entry name" value="Myb family transcription factor"/>
    <property type="match status" value="1"/>
</dbReference>
<dbReference type="GO" id="GO:0043022">
    <property type="term" value="F:ribosome binding"/>
    <property type="evidence" value="ECO:0007669"/>
    <property type="project" value="InterPro"/>
</dbReference>
<dbReference type="SMART" id="SM00717">
    <property type="entry name" value="SANT"/>
    <property type="match status" value="2"/>
</dbReference>
<feature type="compositionally biased region" description="Polar residues" evidence="1">
    <location>
        <begin position="572"/>
        <end position="620"/>
    </location>
</feature>
<name>A0AAN9HRU5_CROPI</name>
<dbReference type="GO" id="GO:0030544">
    <property type="term" value="F:Hsp70 protein binding"/>
    <property type="evidence" value="ECO:0007669"/>
    <property type="project" value="InterPro"/>
</dbReference>
<proteinExistence type="predicted"/>
<comment type="caution">
    <text evidence="4">The sequence shown here is derived from an EMBL/GenBank/DDBJ whole genome shotgun (WGS) entry which is preliminary data.</text>
</comment>
<dbReference type="Pfam" id="PF00249">
    <property type="entry name" value="Myb_DNA-binding"/>
    <property type="match status" value="1"/>
</dbReference>
<evidence type="ECO:0000313" key="4">
    <source>
        <dbReference type="EMBL" id="KAK7246884.1"/>
    </source>
</evidence>
<feature type="compositionally biased region" description="Polar residues" evidence="1">
    <location>
        <begin position="462"/>
        <end position="481"/>
    </location>
</feature>
<dbReference type="PROSITE" id="PS00636">
    <property type="entry name" value="DNAJ_1"/>
    <property type="match status" value="1"/>
</dbReference>
<dbReference type="GO" id="GO:0005829">
    <property type="term" value="C:cytosol"/>
    <property type="evidence" value="ECO:0007669"/>
    <property type="project" value="TreeGrafter"/>
</dbReference>
<dbReference type="InterPro" id="IPR009057">
    <property type="entry name" value="Homeodomain-like_sf"/>
</dbReference>
<protein>
    <recommendedName>
        <fullName evidence="6">DnaJ homolog subfamily C member 2-like</fullName>
    </recommendedName>
</protein>
<dbReference type="GO" id="GO:0006450">
    <property type="term" value="P:regulation of translational fidelity"/>
    <property type="evidence" value="ECO:0007669"/>
    <property type="project" value="InterPro"/>
</dbReference>
<dbReference type="Pfam" id="PF23082">
    <property type="entry name" value="Myb_DNA-binding_2"/>
    <property type="match status" value="1"/>
</dbReference>
<dbReference type="SUPFAM" id="SSF46565">
    <property type="entry name" value="Chaperone J-domain"/>
    <property type="match status" value="1"/>
</dbReference>
<evidence type="ECO:0000259" key="2">
    <source>
        <dbReference type="PROSITE" id="PS50076"/>
    </source>
</evidence>
<dbReference type="AlphaFoldDB" id="A0AAN9HRU5"/>
<dbReference type="Proteomes" id="UP001372338">
    <property type="component" value="Unassembled WGS sequence"/>
</dbReference>
<dbReference type="SUPFAM" id="SSF46689">
    <property type="entry name" value="Homeodomain-like"/>
    <property type="match status" value="2"/>
</dbReference>
<evidence type="ECO:0000256" key="1">
    <source>
        <dbReference type="SAM" id="MobiDB-lite"/>
    </source>
</evidence>
<gene>
    <name evidence="4" type="ORF">RIF29_41754</name>
</gene>
<sequence>MMVQAVPGHQHLTQTIFFGSVGHHIMAVQTKYRLITYSQEIVDGQPIFVSSNCLPVKALKFEPAGHAYHSAALKLLGVLEDKEGEADDKKVADEKESSYLPSFDSYSSKSKKKSGSGDKQKDHYALLGLSHLRYLATEDQIRKSYREIALKLHPDKKAALVLAGETEAAKQAKKDEIETQFKAIKEAYEVLIDPVKRRIYDSTDEFDDEVPTDCAPQDFFKVFGPAFMRNGRWSVNQPIPTLGDDKTPIREVDNFYNFWYSFKSWREFPHADEYDLEEAESRDHKRWMERQNAKLSEKARKEESVRIRVLVDNAYKRDPRILRRKEEEKAEKQRKKQAKHMAKKLQEEEAARIAEEERRRKEEEEKQAAEVALQQKKVKEKEKKLLRKERARLRTLAGPILSQHLLDISDDDVEKLCMSFAIDQLRGLCDKMESKPVLEQAQVVKDALGCEKDDVVDKEVQNNTAQQNGSGKANGSASLSNFEKKEKPWSKEEIELLRKGMLKYPKGTSRRWEVISEYIGTGRSVEEIMKATKTVLLQKPDSAKAFDAFLEKRKPSASIASPLTTRDEIEGSSASASTAVQPESSSAAKPTNNSEDAQSNKSTDNQNSSGDSVTANGVSSSSEQDLWSAVHERALVQALKTFPKETSQRWERVAAAVPGKTVNQCKKKFAMMKESFRNKKNAV</sequence>
<keyword evidence="5" id="KW-1185">Reference proteome</keyword>
<accession>A0AAN9HRU5</accession>
<dbReference type="PRINTS" id="PR00625">
    <property type="entry name" value="JDOMAIN"/>
</dbReference>
<dbReference type="InterPro" id="IPR044634">
    <property type="entry name" value="Zuotin/DnaJC2"/>
</dbReference>
<dbReference type="GO" id="GO:0051083">
    <property type="term" value="P:'de novo' cotranslational protein folding"/>
    <property type="evidence" value="ECO:0007669"/>
    <property type="project" value="InterPro"/>
</dbReference>
<feature type="domain" description="Myb-like" evidence="3">
    <location>
        <begin position="481"/>
        <end position="536"/>
    </location>
</feature>
<feature type="region of interest" description="Disordered" evidence="1">
    <location>
        <begin position="462"/>
        <end position="484"/>
    </location>
</feature>
<evidence type="ECO:0008006" key="6">
    <source>
        <dbReference type="Google" id="ProtNLM"/>
    </source>
</evidence>
<feature type="domain" description="J" evidence="2">
    <location>
        <begin position="122"/>
        <end position="204"/>
    </location>
</feature>
<dbReference type="CDD" id="cd00167">
    <property type="entry name" value="SANT"/>
    <property type="match status" value="2"/>
</dbReference>
<dbReference type="Pfam" id="PF00226">
    <property type="entry name" value="DnaJ"/>
    <property type="match status" value="1"/>
</dbReference>